<accession>A0A916WKH7</accession>
<protein>
    <recommendedName>
        <fullName evidence="2">FAS1 domain-containing protein</fullName>
    </recommendedName>
</protein>
<sequence>MFSRRTLFAVAATALVSACASMSGPKTVADTLAANPSLSTLNGLVVQAGMAPTLQGAGPFTLFAPTNDAFKAVPQKTMEALAKDPAMLKDLLAFHVVPGRMASADIKSGPVKTVNGASLAVAKAGDFVTVEDGMVQNANITATNGVIHTVDRVMIPPAK</sequence>
<dbReference type="SUPFAM" id="SSF82153">
    <property type="entry name" value="FAS1 domain"/>
    <property type="match status" value="1"/>
</dbReference>
<dbReference type="EMBL" id="BMIG01000011">
    <property type="protein sequence ID" value="GGB06596.1"/>
    <property type="molecule type" value="Genomic_DNA"/>
</dbReference>
<dbReference type="FunFam" id="2.30.180.10:FF:000032">
    <property type="entry name" value="Fasciclin domain-containing protein, putative"/>
    <property type="match status" value="1"/>
</dbReference>
<feature type="chain" id="PRO_5036966210" description="FAS1 domain-containing protein" evidence="1">
    <location>
        <begin position="29"/>
        <end position="159"/>
    </location>
</feature>
<comment type="caution">
    <text evidence="3">The sequence shown here is derived from an EMBL/GenBank/DDBJ whole genome shotgun (WGS) entry which is preliminary data.</text>
</comment>
<dbReference type="PANTHER" id="PTHR10900:SF77">
    <property type="entry name" value="FI19380P1"/>
    <property type="match status" value="1"/>
</dbReference>
<dbReference type="PROSITE" id="PS51257">
    <property type="entry name" value="PROKAR_LIPOPROTEIN"/>
    <property type="match status" value="1"/>
</dbReference>
<dbReference type="InterPro" id="IPR000782">
    <property type="entry name" value="FAS1_domain"/>
</dbReference>
<organism evidence="3 4">
    <name type="scientific">Polaromonas eurypsychrophila</name>
    <dbReference type="NCBI Taxonomy" id="1614635"/>
    <lineage>
        <taxon>Bacteria</taxon>
        <taxon>Pseudomonadati</taxon>
        <taxon>Pseudomonadota</taxon>
        <taxon>Betaproteobacteria</taxon>
        <taxon>Burkholderiales</taxon>
        <taxon>Comamonadaceae</taxon>
        <taxon>Polaromonas</taxon>
    </lineage>
</organism>
<evidence type="ECO:0000259" key="2">
    <source>
        <dbReference type="PROSITE" id="PS50213"/>
    </source>
</evidence>
<keyword evidence="1" id="KW-0732">Signal</keyword>
<evidence type="ECO:0000256" key="1">
    <source>
        <dbReference type="SAM" id="SignalP"/>
    </source>
</evidence>
<dbReference type="SMART" id="SM00554">
    <property type="entry name" value="FAS1"/>
    <property type="match status" value="1"/>
</dbReference>
<proteinExistence type="predicted"/>
<feature type="domain" description="FAS1" evidence="2">
    <location>
        <begin position="25"/>
        <end position="154"/>
    </location>
</feature>
<evidence type="ECO:0000313" key="3">
    <source>
        <dbReference type="EMBL" id="GGB06596.1"/>
    </source>
</evidence>
<dbReference type="Gene3D" id="2.30.180.10">
    <property type="entry name" value="FAS1 domain"/>
    <property type="match status" value="1"/>
</dbReference>
<dbReference type="Pfam" id="PF02469">
    <property type="entry name" value="Fasciclin"/>
    <property type="match status" value="1"/>
</dbReference>
<dbReference type="GO" id="GO:0005615">
    <property type="term" value="C:extracellular space"/>
    <property type="evidence" value="ECO:0007669"/>
    <property type="project" value="TreeGrafter"/>
</dbReference>
<dbReference type="PANTHER" id="PTHR10900">
    <property type="entry name" value="PERIOSTIN-RELATED"/>
    <property type="match status" value="1"/>
</dbReference>
<gene>
    <name evidence="3" type="ORF">GCM10011496_29380</name>
</gene>
<dbReference type="InterPro" id="IPR050904">
    <property type="entry name" value="Adhesion/Biosynth-related"/>
</dbReference>
<name>A0A916WKH7_9BURK</name>
<reference evidence="3" key="1">
    <citation type="journal article" date="2014" name="Int. J. Syst. Evol. Microbiol.">
        <title>Complete genome sequence of Corynebacterium casei LMG S-19264T (=DSM 44701T), isolated from a smear-ripened cheese.</title>
        <authorList>
            <consortium name="US DOE Joint Genome Institute (JGI-PGF)"/>
            <person name="Walter F."/>
            <person name="Albersmeier A."/>
            <person name="Kalinowski J."/>
            <person name="Ruckert C."/>
        </authorList>
    </citation>
    <scope>NUCLEOTIDE SEQUENCE</scope>
    <source>
        <strain evidence="3">CGMCC 1.15322</strain>
    </source>
</reference>
<dbReference type="Proteomes" id="UP000620596">
    <property type="component" value="Unassembled WGS sequence"/>
</dbReference>
<feature type="signal peptide" evidence="1">
    <location>
        <begin position="1"/>
        <end position="28"/>
    </location>
</feature>
<dbReference type="PROSITE" id="PS50213">
    <property type="entry name" value="FAS1"/>
    <property type="match status" value="1"/>
</dbReference>
<dbReference type="AlphaFoldDB" id="A0A916WKH7"/>
<dbReference type="RefSeq" id="WP_188709256.1">
    <property type="nucleotide sequence ID" value="NZ_BMIG01000011.1"/>
</dbReference>
<evidence type="ECO:0000313" key="4">
    <source>
        <dbReference type="Proteomes" id="UP000620596"/>
    </source>
</evidence>
<reference evidence="3" key="2">
    <citation type="submission" date="2020-09" db="EMBL/GenBank/DDBJ databases">
        <authorList>
            <person name="Sun Q."/>
            <person name="Zhou Y."/>
        </authorList>
    </citation>
    <scope>NUCLEOTIDE SEQUENCE</scope>
    <source>
        <strain evidence="3">CGMCC 1.15322</strain>
    </source>
</reference>
<dbReference type="InterPro" id="IPR036378">
    <property type="entry name" value="FAS1_dom_sf"/>
</dbReference>
<keyword evidence="4" id="KW-1185">Reference proteome</keyword>